<keyword evidence="3" id="KW-1185">Reference proteome</keyword>
<accession>A0AAN7PA58</accession>
<protein>
    <submittedName>
        <fullName evidence="2">Uncharacterized protein</fullName>
    </submittedName>
</protein>
<dbReference type="EMBL" id="JARPUR010000004">
    <property type="protein sequence ID" value="KAK4878261.1"/>
    <property type="molecule type" value="Genomic_DNA"/>
</dbReference>
<organism evidence="2 3">
    <name type="scientific">Aquatica leii</name>
    <dbReference type="NCBI Taxonomy" id="1421715"/>
    <lineage>
        <taxon>Eukaryota</taxon>
        <taxon>Metazoa</taxon>
        <taxon>Ecdysozoa</taxon>
        <taxon>Arthropoda</taxon>
        <taxon>Hexapoda</taxon>
        <taxon>Insecta</taxon>
        <taxon>Pterygota</taxon>
        <taxon>Neoptera</taxon>
        <taxon>Endopterygota</taxon>
        <taxon>Coleoptera</taxon>
        <taxon>Polyphaga</taxon>
        <taxon>Elateriformia</taxon>
        <taxon>Elateroidea</taxon>
        <taxon>Lampyridae</taxon>
        <taxon>Luciolinae</taxon>
        <taxon>Aquatica</taxon>
    </lineage>
</organism>
<sequence length="318" mass="36706">MSNNTDLQQINNELTTFFETCRKNHLTQQDIATICQPLRTAATKTKLKRRLFKTTILIVLLASAYYLTTIDLISWHLAAIGRLGLIELLPIWNWQHLKNEKCLIPSLTPIETPQLECTLCEALDHIHTAIDINPSHLKQHYIDLHTPIIIPEALHNWTKIRSDPILAESVPCQLSTNIHSGFTTTGRILSKLQDFDHYFLHFQNCEFDAMKAFRVFTPKPLFLPVEMSPVQYSWLLMSRYYNVSSFKQVELKEAVALFGQMQGSNYVRLLPRLNCESVCPIVEMELLEGEALVFTSMWDLEYKPNMYGENIAVILEMH</sequence>
<comment type="caution">
    <text evidence="2">The sequence shown here is derived from an EMBL/GenBank/DDBJ whole genome shotgun (WGS) entry which is preliminary data.</text>
</comment>
<keyword evidence="1" id="KW-0812">Transmembrane</keyword>
<evidence type="ECO:0000256" key="1">
    <source>
        <dbReference type="SAM" id="Phobius"/>
    </source>
</evidence>
<dbReference type="AlphaFoldDB" id="A0AAN7PA58"/>
<evidence type="ECO:0000313" key="3">
    <source>
        <dbReference type="Proteomes" id="UP001353858"/>
    </source>
</evidence>
<reference evidence="3" key="1">
    <citation type="submission" date="2023-01" db="EMBL/GenBank/DDBJ databases">
        <title>Key to firefly adult light organ development and bioluminescence: homeobox transcription factors regulate luciferase expression and transportation to peroxisome.</title>
        <authorList>
            <person name="Fu X."/>
        </authorList>
    </citation>
    <scope>NUCLEOTIDE SEQUENCE [LARGE SCALE GENOMIC DNA]</scope>
</reference>
<feature type="transmembrane region" description="Helical" evidence="1">
    <location>
        <begin position="51"/>
        <end position="67"/>
    </location>
</feature>
<name>A0AAN7PA58_9COLE</name>
<proteinExistence type="predicted"/>
<dbReference type="Proteomes" id="UP001353858">
    <property type="component" value="Unassembled WGS sequence"/>
</dbReference>
<evidence type="ECO:0000313" key="2">
    <source>
        <dbReference type="EMBL" id="KAK4878261.1"/>
    </source>
</evidence>
<keyword evidence="1" id="KW-0472">Membrane</keyword>
<gene>
    <name evidence="2" type="ORF">RN001_010767</name>
</gene>
<keyword evidence="1" id="KW-1133">Transmembrane helix</keyword>